<dbReference type="OrthoDB" id="1166019at2759"/>
<dbReference type="GO" id="GO:0005524">
    <property type="term" value="F:ATP binding"/>
    <property type="evidence" value="ECO:0007669"/>
    <property type="project" value="InterPro"/>
</dbReference>
<sequence length="354" mass="39426">MHFICSCFQWKMCKRVSLSSSFSFGYIAHPHFFFNCAVHFCQPLGGRVLVKIKSAEEKTVGGILLPSTAQSKPQGGELVAVEEGKTLGKNKLEITKEDDIVGILETDEVKDLKPLNDLVLFKVAEVEQKTAGGLFLTEASKDKNSLPDLVKLELSCCNQCFKLSAFGKLQNLECLYVWKLGSVKHIGCEFCGLGSTDGNSTGGEDSVQSVVLFLKLHTLEILHIEECEEWHLPFRRGVEIFPKLRTLTVDNLMKLQMLPPGLGKLKTLEELFLDSIKFRIPELFGIIAKITDNVTLSAEGEGGESATPVAVFSVLKKLTLYNMPEWEEQEDEIRRDEKEFRHSLSSGIGDLLLP</sequence>
<dbReference type="GO" id="GO:0044183">
    <property type="term" value="F:protein folding chaperone"/>
    <property type="evidence" value="ECO:0007669"/>
    <property type="project" value="InterPro"/>
</dbReference>
<dbReference type="EMBL" id="JADFTS010000003">
    <property type="protein sequence ID" value="KAF9616062.1"/>
    <property type="molecule type" value="Genomic_DNA"/>
</dbReference>
<comment type="caution">
    <text evidence="4">The sequence shown here is derived from an EMBL/GenBank/DDBJ whole genome shotgun (WGS) entry which is preliminary data.</text>
</comment>
<evidence type="ECO:0000256" key="3">
    <source>
        <dbReference type="RuleBase" id="RU003479"/>
    </source>
</evidence>
<dbReference type="InterPro" id="IPR020818">
    <property type="entry name" value="Chaperonin_GroES"/>
</dbReference>
<dbReference type="SMART" id="SM00883">
    <property type="entry name" value="Cpn10"/>
    <property type="match status" value="1"/>
</dbReference>
<dbReference type="Gene3D" id="2.30.33.40">
    <property type="entry name" value="GroES chaperonin"/>
    <property type="match status" value="2"/>
</dbReference>
<dbReference type="GO" id="GO:0005739">
    <property type="term" value="C:mitochondrion"/>
    <property type="evidence" value="ECO:0007669"/>
    <property type="project" value="TreeGrafter"/>
</dbReference>
<evidence type="ECO:0000313" key="4">
    <source>
        <dbReference type="EMBL" id="KAF9616062.1"/>
    </source>
</evidence>
<dbReference type="InterPro" id="IPR037124">
    <property type="entry name" value="Chaperonin_GroES_sf"/>
</dbReference>
<dbReference type="Pfam" id="PF00166">
    <property type="entry name" value="Cpn10"/>
    <property type="match status" value="1"/>
</dbReference>
<dbReference type="GO" id="GO:0051087">
    <property type="term" value="F:protein-folding chaperone binding"/>
    <property type="evidence" value="ECO:0007669"/>
    <property type="project" value="TreeGrafter"/>
</dbReference>
<evidence type="ECO:0000256" key="2">
    <source>
        <dbReference type="ARBA" id="ARBA00023186"/>
    </source>
</evidence>
<dbReference type="PRINTS" id="PR00297">
    <property type="entry name" value="CHAPERONIN10"/>
</dbReference>
<gene>
    <name evidence="4" type="ORF">IFM89_028528</name>
</gene>
<accession>A0A835IGL4</accession>
<dbReference type="InterPro" id="IPR011032">
    <property type="entry name" value="GroES-like_sf"/>
</dbReference>
<dbReference type="SUPFAM" id="SSF50129">
    <property type="entry name" value="GroES-like"/>
    <property type="match status" value="1"/>
</dbReference>
<protein>
    <submittedName>
        <fullName evidence="4">Uncharacterized protein</fullName>
    </submittedName>
</protein>
<dbReference type="AlphaFoldDB" id="A0A835IGL4"/>
<keyword evidence="2 3" id="KW-0143">Chaperone</keyword>
<organism evidence="4 5">
    <name type="scientific">Coptis chinensis</name>
    <dbReference type="NCBI Taxonomy" id="261450"/>
    <lineage>
        <taxon>Eukaryota</taxon>
        <taxon>Viridiplantae</taxon>
        <taxon>Streptophyta</taxon>
        <taxon>Embryophyta</taxon>
        <taxon>Tracheophyta</taxon>
        <taxon>Spermatophyta</taxon>
        <taxon>Magnoliopsida</taxon>
        <taxon>Ranunculales</taxon>
        <taxon>Ranunculaceae</taxon>
        <taxon>Coptidoideae</taxon>
        <taxon>Coptis</taxon>
    </lineage>
</organism>
<dbReference type="GO" id="GO:0009507">
    <property type="term" value="C:chloroplast"/>
    <property type="evidence" value="ECO:0007669"/>
    <property type="project" value="TreeGrafter"/>
</dbReference>
<reference evidence="4 5" key="1">
    <citation type="submission" date="2020-10" db="EMBL/GenBank/DDBJ databases">
        <title>The Coptis chinensis genome and diversification of protoberbering-type alkaloids.</title>
        <authorList>
            <person name="Wang B."/>
            <person name="Shu S."/>
            <person name="Song C."/>
            <person name="Liu Y."/>
        </authorList>
    </citation>
    <scope>NUCLEOTIDE SEQUENCE [LARGE SCALE GENOMIC DNA]</scope>
    <source>
        <strain evidence="4">HL-2020</strain>
        <tissue evidence="4">Leaf</tissue>
    </source>
</reference>
<dbReference type="Proteomes" id="UP000631114">
    <property type="component" value="Unassembled WGS sequence"/>
</dbReference>
<dbReference type="GO" id="GO:0046872">
    <property type="term" value="F:metal ion binding"/>
    <property type="evidence" value="ECO:0007669"/>
    <property type="project" value="TreeGrafter"/>
</dbReference>
<dbReference type="InterPro" id="IPR032675">
    <property type="entry name" value="LRR_dom_sf"/>
</dbReference>
<dbReference type="PANTHER" id="PTHR10772">
    <property type="entry name" value="10 KDA HEAT SHOCK PROTEIN"/>
    <property type="match status" value="1"/>
</dbReference>
<evidence type="ECO:0000313" key="5">
    <source>
        <dbReference type="Proteomes" id="UP000631114"/>
    </source>
</evidence>
<dbReference type="PANTHER" id="PTHR10772:SF63">
    <property type="entry name" value="20 KDA CHAPERONIN, CHLOROPLASTIC"/>
    <property type="match status" value="1"/>
</dbReference>
<evidence type="ECO:0000256" key="1">
    <source>
        <dbReference type="ARBA" id="ARBA00006975"/>
    </source>
</evidence>
<dbReference type="SUPFAM" id="SSF52058">
    <property type="entry name" value="L domain-like"/>
    <property type="match status" value="1"/>
</dbReference>
<dbReference type="Gene3D" id="3.80.10.10">
    <property type="entry name" value="Ribonuclease Inhibitor"/>
    <property type="match status" value="1"/>
</dbReference>
<name>A0A835IGL4_9MAGN</name>
<dbReference type="GO" id="GO:0051082">
    <property type="term" value="F:unfolded protein binding"/>
    <property type="evidence" value="ECO:0007669"/>
    <property type="project" value="TreeGrafter"/>
</dbReference>
<dbReference type="CDD" id="cd00320">
    <property type="entry name" value="cpn10"/>
    <property type="match status" value="2"/>
</dbReference>
<keyword evidence="5" id="KW-1185">Reference proteome</keyword>
<comment type="similarity">
    <text evidence="1 3">Belongs to the GroES chaperonin family.</text>
</comment>
<proteinExistence type="inferred from homology"/>